<evidence type="ECO:0000256" key="1">
    <source>
        <dbReference type="SAM" id="Phobius"/>
    </source>
</evidence>
<keyword evidence="3" id="KW-1185">Reference proteome</keyword>
<comment type="caution">
    <text evidence="2">The sequence shown here is derived from an EMBL/GenBank/DDBJ whole genome shotgun (WGS) entry which is preliminary data.</text>
</comment>
<dbReference type="KEGG" id="qsa:O6P43_027102"/>
<dbReference type="AlphaFoldDB" id="A0AAD7PCZ5"/>
<protein>
    <submittedName>
        <fullName evidence="2">Uncharacterized protein</fullName>
    </submittedName>
</protein>
<feature type="transmembrane region" description="Helical" evidence="1">
    <location>
        <begin position="43"/>
        <end position="68"/>
    </location>
</feature>
<dbReference type="Proteomes" id="UP001163823">
    <property type="component" value="Chromosome 11"/>
</dbReference>
<keyword evidence="1" id="KW-0812">Transmembrane</keyword>
<evidence type="ECO:0000313" key="3">
    <source>
        <dbReference type="Proteomes" id="UP001163823"/>
    </source>
</evidence>
<evidence type="ECO:0000313" key="2">
    <source>
        <dbReference type="EMBL" id="KAJ7950996.1"/>
    </source>
</evidence>
<organism evidence="2 3">
    <name type="scientific">Quillaja saponaria</name>
    <name type="common">Soap bark tree</name>
    <dbReference type="NCBI Taxonomy" id="32244"/>
    <lineage>
        <taxon>Eukaryota</taxon>
        <taxon>Viridiplantae</taxon>
        <taxon>Streptophyta</taxon>
        <taxon>Embryophyta</taxon>
        <taxon>Tracheophyta</taxon>
        <taxon>Spermatophyta</taxon>
        <taxon>Magnoliopsida</taxon>
        <taxon>eudicotyledons</taxon>
        <taxon>Gunneridae</taxon>
        <taxon>Pentapetalae</taxon>
        <taxon>rosids</taxon>
        <taxon>fabids</taxon>
        <taxon>Fabales</taxon>
        <taxon>Quillajaceae</taxon>
        <taxon>Quillaja</taxon>
    </lineage>
</organism>
<gene>
    <name evidence="2" type="ORF">O6P43_027102</name>
</gene>
<accession>A0AAD7PCZ5</accession>
<sequence length="78" mass="9007">MKNRGPLDWSKVVLPEEIIRHILFLSRISILSSRFIVPAMDCFVLVVLPMTMNVTLNVARECFAYGLATKKMRWLPKT</sequence>
<dbReference type="EMBL" id="JARAOO010000011">
    <property type="protein sequence ID" value="KAJ7950996.1"/>
    <property type="molecule type" value="Genomic_DNA"/>
</dbReference>
<keyword evidence="1" id="KW-1133">Transmembrane helix</keyword>
<reference evidence="2" key="1">
    <citation type="journal article" date="2023" name="Science">
        <title>Elucidation of the pathway for biosynthesis of saponin adjuvants from the soapbark tree.</title>
        <authorList>
            <person name="Reed J."/>
            <person name="Orme A."/>
            <person name="El-Demerdash A."/>
            <person name="Owen C."/>
            <person name="Martin L.B.B."/>
            <person name="Misra R.C."/>
            <person name="Kikuchi S."/>
            <person name="Rejzek M."/>
            <person name="Martin A.C."/>
            <person name="Harkess A."/>
            <person name="Leebens-Mack J."/>
            <person name="Louveau T."/>
            <person name="Stephenson M.J."/>
            <person name="Osbourn A."/>
        </authorList>
    </citation>
    <scope>NUCLEOTIDE SEQUENCE</scope>
    <source>
        <strain evidence="2">S10</strain>
    </source>
</reference>
<name>A0AAD7PCZ5_QUISA</name>
<keyword evidence="1" id="KW-0472">Membrane</keyword>
<proteinExistence type="predicted"/>